<name>A0A4U8VWX6_9NOCA</name>
<keyword evidence="2 4" id="KW-0560">Oxidoreductase</keyword>
<feature type="domain" description="Enoyl reductase (ER)" evidence="3">
    <location>
        <begin position="10"/>
        <end position="329"/>
    </location>
</feature>
<sequence>MRAVYATKFGGPEVLEVREVPEPVPGPGEVLVDVATADVMFLDTRLRSGWGTDFFPVEPPYVPGGAVAGVVAAVGPEVDPSWVGRRVSTRTVRSGVGGGLPIGGYAEKSLARAETLTPVPDEVTLEQAVALSHDGRTALAVFDRAAIESGEWVLITAAAGGLGTLLTQLARTAGAKVIAAARGKDKLELAERLGAAVVVDYSEPGWVDEVRVATGGSGVQVVLDGAGGELGGMAAEVLADGGRFFGYGSAAGGFAAVDSDAAQRRGLTVLSLYDITAEVTDWSALAERALTEVAAGRLEVVIGQTFPLEDADRAHAAIDSRSAIGRTLLSNTNRPK</sequence>
<accession>A0A4U8VWX6</accession>
<dbReference type="SUPFAM" id="SSF51735">
    <property type="entry name" value="NAD(P)-binding Rossmann-fold domains"/>
    <property type="match status" value="1"/>
</dbReference>
<dbReference type="Pfam" id="PF08240">
    <property type="entry name" value="ADH_N"/>
    <property type="match status" value="1"/>
</dbReference>
<dbReference type="EC" id="1.6.5.5" evidence="4"/>
<dbReference type="CDD" id="cd08244">
    <property type="entry name" value="MDR_enoyl_red"/>
    <property type="match status" value="1"/>
</dbReference>
<proteinExistence type="predicted"/>
<dbReference type="Gene3D" id="3.40.50.720">
    <property type="entry name" value="NAD(P)-binding Rossmann-like Domain"/>
    <property type="match status" value="1"/>
</dbReference>
<evidence type="ECO:0000259" key="3">
    <source>
        <dbReference type="SMART" id="SM00829"/>
    </source>
</evidence>
<dbReference type="SMART" id="SM00829">
    <property type="entry name" value="PKS_ER"/>
    <property type="match status" value="1"/>
</dbReference>
<protein>
    <submittedName>
        <fullName evidence="4">Quinone oxidoreductase 1</fullName>
        <ecNumber evidence="4">1.6.5.5</ecNumber>
    </submittedName>
</protein>
<organism evidence="4 5">
    <name type="scientific">Nocardia cyriacigeorgica</name>
    <dbReference type="NCBI Taxonomy" id="135487"/>
    <lineage>
        <taxon>Bacteria</taxon>
        <taxon>Bacillati</taxon>
        <taxon>Actinomycetota</taxon>
        <taxon>Actinomycetes</taxon>
        <taxon>Mycobacteriales</taxon>
        <taxon>Nocardiaceae</taxon>
        <taxon>Nocardia</taxon>
    </lineage>
</organism>
<dbReference type="RefSeq" id="WP_130915621.1">
    <property type="nucleotide sequence ID" value="NZ_LR215973.1"/>
</dbReference>
<dbReference type="GO" id="GO:0003960">
    <property type="term" value="F:quinone reductase (NADPH) activity"/>
    <property type="evidence" value="ECO:0007669"/>
    <property type="project" value="UniProtKB-EC"/>
</dbReference>
<dbReference type="InterPro" id="IPR020843">
    <property type="entry name" value="ER"/>
</dbReference>
<dbReference type="PROSITE" id="PS01162">
    <property type="entry name" value="QOR_ZETA_CRYSTAL"/>
    <property type="match status" value="1"/>
</dbReference>
<gene>
    <name evidence="4" type="primary">qorA_1</name>
    <name evidence="4" type="ORF">NCTC10797_00213</name>
</gene>
<dbReference type="Pfam" id="PF00107">
    <property type="entry name" value="ADH_zinc_N"/>
    <property type="match status" value="1"/>
</dbReference>
<dbReference type="InterPro" id="IPR013154">
    <property type="entry name" value="ADH-like_N"/>
</dbReference>
<dbReference type="GO" id="GO:0008270">
    <property type="term" value="F:zinc ion binding"/>
    <property type="evidence" value="ECO:0007669"/>
    <property type="project" value="InterPro"/>
</dbReference>
<dbReference type="InterPro" id="IPR011032">
    <property type="entry name" value="GroES-like_sf"/>
</dbReference>
<evidence type="ECO:0000313" key="4">
    <source>
        <dbReference type="EMBL" id="VFA96464.1"/>
    </source>
</evidence>
<dbReference type="InterPro" id="IPR036291">
    <property type="entry name" value="NAD(P)-bd_dom_sf"/>
</dbReference>
<evidence type="ECO:0000256" key="1">
    <source>
        <dbReference type="ARBA" id="ARBA00022857"/>
    </source>
</evidence>
<dbReference type="AlphaFoldDB" id="A0A4U8VWX6"/>
<dbReference type="PANTHER" id="PTHR48106">
    <property type="entry name" value="QUINONE OXIDOREDUCTASE PIG3-RELATED"/>
    <property type="match status" value="1"/>
</dbReference>
<dbReference type="InterPro" id="IPR013149">
    <property type="entry name" value="ADH-like_C"/>
</dbReference>
<keyword evidence="1" id="KW-0521">NADP</keyword>
<dbReference type="GO" id="GO:0070402">
    <property type="term" value="F:NADPH binding"/>
    <property type="evidence" value="ECO:0007669"/>
    <property type="project" value="TreeGrafter"/>
</dbReference>
<dbReference type="InterPro" id="IPR002364">
    <property type="entry name" value="Quin_OxRdtase/zeta-crystal_CS"/>
</dbReference>
<dbReference type="Proteomes" id="UP000290439">
    <property type="component" value="Chromosome"/>
</dbReference>
<dbReference type="Gene3D" id="3.90.180.10">
    <property type="entry name" value="Medium-chain alcohol dehydrogenases, catalytic domain"/>
    <property type="match status" value="1"/>
</dbReference>
<reference evidence="4 5" key="1">
    <citation type="submission" date="2019-02" db="EMBL/GenBank/DDBJ databases">
        <authorList>
            <consortium name="Pathogen Informatics"/>
        </authorList>
    </citation>
    <scope>NUCLEOTIDE SEQUENCE [LARGE SCALE GENOMIC DNA]</scope>
    <source>
        <strain evidence="4 5">3012STDY6756504</strain>
    </source>
</reference>
<dbReference type="SUPFAM" id="SSF50129">
    <property type="entry name" value="GroES-like"/>
    <property type="match status" value="1"/>
</dbReference>
<evidence type="ECO:0000256" key="2">
    <source>
        <dbReference type="ARBA" id="ARBA00023002"/>
    </source>
</evidence>
<evidence type="ECO:0000313" key="5">
    <source>
        <dbReference type="Proteomes" id="UP000290439"/>
    </source>
</evidence>
<dbReference type="EMBL" id="LR215973">
    <property type="protein sequence ID" value="VFA96464.1"/>
    <property type="molecule type" value="Genomic_DNA"/>
</dbReference>